<feature type="region of interest" description="Disordered" evidence="1">
    <location>
        <begin position="1"/>
        <end position="192"/>
    </location>
</feature>
<evidence type="ECO:0000313" key="3">
    <source>
        <dbReference type="EMBL" id="KDR84174.1"/>
    </source>
</evidence>
<evidence type="ECO:0000259" key="2">
    <source>
        <dbReference type="Pfam" id="PF08719"/>
    </source>
</evidence>
<dbReference type="HOGENOM" id="CLU_504375_0_0_1"/>
<evidence type="ECO:0000256" key="1">
    <source>
        <dbReference type="SAM" id="MobiDB-lite"/>
    </source>
</evidence>
<organism evidence="3 4">
    <name type="scientific">Galerina marginata (strain CBS 339.88)</name>
    <dbReference type="NCBI Taxonomy" id="685588"/>
    <lineage>
        <taxon>Eukaryota</taxon>
        <taxon>Fungi</taxon>
        <taxon>Dikarya</taxon>
        <taxon>Basidiomycota</taxon>
        <taxon>Agaricomycotina</taxon>
        <taxon>Agaricomycetes</taxon>
        <taxon>Agaricomycetidae</taxon>
        <taxon>Agaricales</taxon>
        <taxon>Agaricineae</taxon>
        <taxon>Strophariaceae</taxon>
        <taxon>Galerina</taxon>
    </lineage>
</organism>
<feature type="compositionally biased region" description="Basic and acidic residues" evidence="1">
    <location>
        <begin position="116"/>
        <end position="125"/>
    </location>
</feature>
<dbReference type="Proteomes" id="UP000027222">
    <property type="component" value="Unassembled WGS sequence"/>
</dbReference>
<feature type="domain" description="NADAR" evidence="2">
    <location>
        <begin position="413"/>
        <end position="543"/>
    </location>
</feature>
<feature type="compositionally biased region" description="Polar residues" evidence="1">
    <location>
        <begin position="349"/>
        <end position="366"/>
    </location>
</feature>
<dbReference type="InterPro" id="IPR037238">
    <property type="entry name" value="YbiA-like_sf"/>
</dbReference>
<feature type="compositionally biased region" description="Low complexity" evidence="1">
    <location>
        <begin position="374"/>
        <end position="389"/>
    </location>
</feature>
<sequence length="547" mass="61509">MGIGQSKFRRESHQTQYPYGAPGYLPPYSAPQQPFIPGYGPGGFSQPGQAMYPQQQPQGFIPPGPYGQGAFLPPPQLNWLPQDKRRKRKSRRTQSERFPGGFAPGMAQQQAQRRHTSSESRRRGDAAPVFPQASTAAHPREQGPSRRAPTPFIPPYGRDEDDEEEDEDRPRVTSADLRRESSRQSHVRYAPPPPIDAAIEHVLQPMEPASTAAFGPTGPRPVTPLRNPLPPPPRDLYEMTPYKSLLTLPQTTALLTATYGPQQLSNTALAMQPSVKRKKSVKGLFRAFSKRDKNKEPEQPRVQFIPVFVAPKDQQQPISRTHSRSQSDTLHRSMSQHSRRPPSLALGPNNVTPQHTGHLPTGTSGLATGGTYFSPNSPRSSTSSEDSIQPVPPIPSSPPAVRFNQETFEYNSFLNHSPHRVLFRNQIYPTAMHLYEALKFIDHRPDIAEAIRNCNDVSDVYPLAAKYQDLQRTDWPSLHVDMMEEVLLIKFKQHPDLRIKLLGTREAERIIYTEPDDYWGIGFNGQGQNMFGRALVRVREKLRTEAL</sequence>
<dbReference type="Pfam" id="PF08719">
    <property type="entry name" value="NADAR"/>
    <property type="match status" value="1"/>
</dbReference>
<dbReference type="CDD" id="cd15457">
    <property type="entry name" value="NADAR"/>
    <property type="match status" value="1"/>
</dbReference>
<accession>A0A067TW53</accession>
<dbReference type="STRING" id="685588.A0A067TW53"/>
<reference evidence="4" key="1">
    <citation type="journal article" date="2014" name="Proc. Natl. Acad. Sci. U.S.A.">
        <title>Extensive sampling of basidiomycete genomes demonstrates inadequacy of the white-rot/brown-rot paradigm for wood decay fungi.</title>
        <authorList>
            <person name="Riley R."/>
            <person name="Salamov A.A."/>
            <person name="Brown D.W."/>
            <person name="Nagy L.G."/>
            <person name="Floudas D."/>
            <person name="Held B.W."/>
            <person name="Levasseur A."/>
            <person name="Lombard V."/>
            <person name="Morin E."/>
            <person name="Otillar R."/>
            <person name="Lindquist E.A."/>
            <person name="Sun H."/>
            <person name="LaButti K.M."/>
            <person name="Schmutz J."/>
            <person name="Jabbour D."/>
            <person name="Luo H."/>
            <person name="Baker S.E."/>
            <person name="Pisabarro A.G."/>
            <person name="Walton J.D."/>
            <person name="Blanchette R.A."/>
            <person name="Henrissat B."/>
            <person name="Martin F."/>
            <person name="Cullen D."/>
            <person name="Hibbett D.S."/>
            <person name="Grigoriev I.V."/>
        </authorList>
    </citation>
    <scope>NUCLEOTIDE SEQUENCE [LARGE SCALE GENOMIC DNA]</scope>
    <source>
        <strain evidence="4">CBS 339.88</strain>
    </source>
</reference>
<feature type="compositionally biased region" description="Basic and acidic residues" evidence="1">
    <location>
        <begin position="168"/>
        <end position="183"/>
    </location>
</feature>
<keyword evidence="4" id="KW-1185">Reference proteome</keyword>
<feature type="region of interest" description="Disordered" evidence="1">
    <location>
        <begin position="288"/>
        <end position="398"/>
    </location>
</feature>
<evidence type="ECO:0000313" key="4">
    <source>
        <dbReference type="Proteomes" id="UP000027222"/>
    </source>
</evidence>
<gene>
    <name evidence="3" type="ORF">GALMADRAFT_236867</name>
</gene>
<feature type="compositionally biased region" description="Polar residues" evidence="1">
    <location>
        <begin position="313"/>
        <end position="336"/>
    </location>
</feature>
<dbReference type="AlphaFoldDB" id="A0A067TW53"/>
<name>A0A067TW53_GALM3</name>
<proteinExistence type="predicted"/>
<feature type="compositionally biased region" description="Basic and acidic residues" evidence="1">
    <location>
        <begin position="289"/>
        <end position="299"/>
    </location>
</feature>
<dbReference type="OrthoDB" id="206452at2759"/>
<dbReference type="SUPFAM" id="SSF143990">
    <property type="entry name" value="YbiA-like"/>
    <property type="match status" value="1"/>
</dbReference>
<protein>
    <recommendedName>
        <fullName evidence="2">NADAR domain-containing protein</fullName>
    </recommendedName>
</protein>
<dbReference type="Gene3D" id="1.10.357.40">
    <property type="entry name" value="YbiA-like"/>
    <property type="match status" value="1"/>
</dbReference>
<dbReference type="InterPro" id="IPR012816">
    <property type="entry name" value="NADAR"/>
</dbReference>
<dbReference type="EMBL" id="KL142368">
    <property type="protein sequence ID" value="KDR84174.1"/>
    <property type="molecule type" value="Genomic_DNA"/>
</dbReference>